<dbReference type="SUPFAM" id="SSF46689">
    <property type="entry name" value="Homeodomain-like"/>
    <property type="match status" value="1"/>
</dbReference>
<evidence type="ECO:0000256" key="5">
    <source>
        <dbReference type="PROSITE-ProRule" id="PRU00335"/>
    </source>
</evidence>
<dbReference type="Gene3D" id="1.10.357.10">
    <property type="entry name" value="Tetracycline Repressor, domain 2"/>
    <property type="match status" value="1"/>
</dbReference>
<dbReference type="PANTHER" id="PTHR30055:SF234">
    <property type="entry name" value="HTH-TYPE TRANSCRIPTIONAL REGULATOR BETI"/>
    <property type="match status" value="1"/>
</dbReference>
<reference evidence="7 8" key="1">
    <citation type="submission" date="2016-12" db="EMBL/GenBank/DDBJ databases">
        <title>The draft genome sequence of Actinophytocola sp. 11-183.</title>
        <authorList>
            <person name="Wang W."/>
            <person name="Yuan L."/>
        </authorList>
    </citation>
    <scope>NUCLEOTIDE SEQUENCE [LARGE SCALE GENOMIC DNA]</scope>
    <source>
        <strain evidence="7 8">11-183</strain>
    </source>
</reference>
<dbReference type="PANTHER" id="PTHR30055">
    <property type="entry name" value="HTH-TYPE TRANSCRIPTIONAL REGULATOR RUTR"/>
    <property type="match status" value="1"/>
</dbReference>
<evidence type="ECO:0000256" key="2">
    <source>
        <dbReference type="ARBA" id="ARBA00023015"/>
    </source>
</evidence>
<protein>
    <recommendedName>
        <fullName evidence="6">HTH tetR-type domain-containing protein</fullName>
    </recommendedName>
</protein>
<dbReference type="PRINTS" id="PR00455">
    <property type="entry name" value="HTHTETR"/>
</dbReference>
<sequence>MATEEYHLARRRQVADAVERLIAERGFEGVTMARAAAEAGVSVGLVQHYFSSKDDLLRYAYTRVTERMLARALHRAEELAAHRGSIRLALRESLAERLPLDEARRAEWRVAFAFAARAVDLPDLAAVRNRTEAAIRDQLAQAITNGKECGEVPAETDARSAAVGLLALVEGLGLHTYLDPALPAPVVLAELERALAGVLPGECRHYG</sequence>
<dbReference type="EMBL" id="MSIE01000007">
    <property type="protein sequence ID" value="OLF18492.1"/>
    <property type="molecule type" value="Genomic_DNA"/>
</dbReference>
<dbReference type="InterPro" id="IPR050109">
    <property type="entry name" value="HTH-type_TetR-like_transc_reg"/>
</dbReference>
<dbReference type="Proteomes" id="UP000185596">
    <property type="component" value="Unassembled WGS sequence"/>
</dbReference>
<feature type="DNA-binding region" description="H-T-H motif" evidence="5">
    <location>
        <begin position="31"/>
        <end position="50"/>
    </location>
</feature>
<dbReference type="Pfam" id="PF13977">
    <property type="entry name" value="TetR_C_6"/>
    <property type="match status" value="1"/>
</dbReference>
<evidence type="ECO:0000256" key="3">
    <source>
        <dbReference type="ARBA" id="ARBA00023125"/>
    </source>
</evidence>
<keyword evidence="3 5" id="KW-0238">DNA-binding</keyword>
<proteinExistence type="predicted"/>
<dbReference type="InterPro" id="IPR001647">
    <property type="entry name" value="HTH_TetR"/>
</dbReference>
<dbReference type="InterPro" id="IPR039538">
    <property type="entry name" value="BetI_C"/>
</dbReference>
<keyword evidence="1" id="KW-0678">Repressor</keyword>
<dbReference type="AlphaFoldDB" id="A0A1Q8CVX0"/>
<dbReference type="InterPro" id="IPR036271">
    <property type="entry name" value="Tet_transcr_reg_TetR-rel_C_sf"/>
</dbReference>
<dbReference type="SUPFAM" id="SSF48498">
    <property type="entry name" value="Tetracyclin repressor-like, C-terminal domain"/>
    <property type="match status" value="1"/>
</dbReference>
<keyword evidence="4" id="KW-0804">Transcription</keyword>
<comment type="caution">
    <text evidence="7">The sequence shown here is derived from an EMBL/GenBank/DDBJ whole genome shotgun (WGS) entry which is preliminary data.</text>
</comment>
<dbReference type="Pfam" id="PF00440">
    <property type="entry name" value="TetR_N"/>
    <property type="match status" value="1"/>
</dbReference>
<feature type="domain" description="HTH tetR-type" evidence="6">
    <location>
        <begin position="8"/>
        <end position="68"/>
    </location>
</feature>
<dbReference type="GO" id="GO:0003700">
    <property type="term" value="F:DNA-binding transcription factor activity"/>
    <property type="evidence" value="ECO:0007669"/>
    <property type="project" value="TreeGrafter"/>
</dbReference>
<dbReference type="GO" id="GO:0000976">
    <property type="term" value="F:transcription cis-regulatory region binding"/>
    <property type="evidence" value="ECO:0007669"/>
    <property type="project" value="TreeGrafter"/>
</dbReference>
<evidence type="ECO:0000313" key="7">
    <source>
        <dbReference type="EMBL" id="OLF18492.1"/>
    </source>
</evidence>
<dbReference type="InterPro" id="IPR009057">
    <property type="entry name" value="Homeodomain-like_sf"/>
</dbReference>
<organism evidence="7 8">
    <name type="scientific">Actinophytocola xanthii</name>
    <dbReference type="NCBI Taxonomy" id="1912961"/>
    <lineage>
        <taxon>Bacteria</taxon>
        <taxon>Bacillati</taxon>
        <taxon>Actinomycetota</taxon>
        <taxon>Actinomycetes</taxon>
        <taxon>Pseudonocardiales</taxon>
        <taxon>Pseudonocardiaceae</taxon>
    </lineage>
</organism>
<keyword evidence="2" id="KW-0805">Transcription regulation</keyword>
<evidence type="ECO:0000259" key="6">
    <source>
        <dbReference type="PROSITE" id="PS50977"/>
    </source>
</evidence>
<evidence type="ECO:0000256" key="1">
    <source>
        <dbReference type="ARBA" id="ARBA00022491"/>
    </source>
</evidence>
<gene>
    <name evidence="7" type="ORF">BU204_05920</name>
</gene>
<name>A0A1Q8CVX0_9PSEU</name>
<dbReference type="PROSITE" id="PS50977">
    <property type="entry name" value="HTH_TETR_2"/>
    <property type="match status" value="1"/>
</dbReference>
<dbReference type="RefSeq" id="WP_075124519.1">
    <property type="nucleotide sequence ID" value="NZ_MSIE01000007.1"/>
</dbReference>
<dbReference type="OrthoDB" id="9816296at2"/>
<keyword evidence="8" id="KW-1185">Reference proteome</keyword>
<accession>A0A1Q8CVX0</accession>
<evidence type="ECO:0000313" key="8">
    <source>
        <dbReference type="Proteomes" id="UP000185596"/>
    </source>
</evidence>
<evidence type="ECO:0000256" key="4">
    <source>
        <dbReference type="ARBA" id="ARBA00023163"/>
    </source>
</evidence>